<dbReference type="InterPro" id="IPR035906">
    <property type="entry name" value="MetI-like_sf"/>
</dbReference>
<dbReference type="SUPFAM" id="SSF161098">
    <property type="entry name" value="MetI-like"/>
    <property type="match status" value="1"/>
</dbReference>
<evidence type="ECO:0000313" key="9">
    <source>
        <dbReference type="EMBL" id="TFF24811.1"/>
    </source>
</evidence>
<keyword evidence="2 7" id="KW-0813">Transport</keyword>
<feature type="transmembrane region" description="Helical" evidence="7">
    <location>
        <begin position="182"/>
        <end position="200"/>
    </location>
</feature>
<keyword evidence="6 7" id="KW-0472">Membrane</keyword>
<dbReference type="EMBL" id="SOZD01000002">
    <property type="protein sequence ID" value="TFF24811.1"/>
    <property type="molecule type" value="Genomic_DNA"/>
</dbReference>
<dbReference type="Pfam" id="PF00528">
    <property type="entry name" value="BPD_transp_1"/>
    <property type="match status" value="1"/>
</dbReference>
<keyword evidence="5 7" id="KW-1133">Transmembrane helix</keyword>
<feature type="transmembrane region" description="Helical" evidence="7">
    <location>
        <begin position="139"/>
        <end position="162"/>
    </location>
</feature>
<feature type="transmembrane region" description="Helical" evidence="7">
    <location>
        <begin position="244"/>
        <end position="266"/>
    </location>
</feature>
<evidence type="ECO:0000313" key="10">
    <source>
        <dbReference type="Proteomes" id="UP000298179"/>
    </source>
</evidence>
<dbReference type="GO" id="GO:0005886">
    <property type="term" value="C:plasma membrane"/>
    <property type="evidence" value="ECO:0007669"/>
    <property type="project" value="UniProtKB-SubCell"/>
</dbReference>
<feature type="transmembrane region" description="Helical" evidence="7">
    <location>
        <begin position="286"/>
        <end position="312"/>
    </location>
</feature>
<dbReference type="PANTHER" id="PTHR43163:SF6">
    <property type="entry name" value="DIPEPTIDE TRANSPORT SYSTEM PERMEASE PROTEIN DPPB-RELATED"/>
    <property type="match status" value="1"/>
</dbReference>
<evidence type="ECO:0000256" key="1">
    <source>
        <dbReference type="ARBA" id="ARBA00004651"/>
    </source>
</evidence>
<dbReference type="AlphaFoldDB" id="A0A4Y8RNC5"/>
<keyword evidence="3" id="KW-1003">Cell membrane</keyword>
<evidence type="ECO:0000256" key="3">
    <source>
        <dbReference type="ARBA" id="ARBA00022475"/>
    </source>
</evidence>
<dbReference type="CDD" id="cd06261">
    <property type="entry name" value="TM_PBP2"/>
    <property type="match status" value="1"/>
</dbReference>
<dbReference type="GO" id="GO:0055085">
    <property type="term" value="P:transmembrane transport"/>
    <property type="evidence" value="ECO:0007669"/>
    <property type="project" value="InterPro"/>
</dbReference>
<keyword evidence="10" id="KW-1185">Reference proteome</keyword>
<name>A0A4Y8RNC5_9HYPH</name>
<dbReference type="PROSITE" id="PS50928">
    <property type="entry name" value="ABC_TM1"/>
    <property type="match status" value="1"/>
</dbReference>
<feature type="transmembrane region" description="Helical" evidence="7">
    <location>
        <begin position="104"/>
        <end position="127"/>
    </location>
</feature>
<dbReference type="InterPro" id="IPR000515">
    <property type="entry name" value="MetI-like"/>
</dbReference>
<organism evidence="9 10">
    <name type="scientific">Jiella endophytica</name>
    <dbReference type="NCBI Taxonomy" id="2558362"/>
    <lineage>
        <taxon>Bacteria</taxon>
        <taxon>Pseudomonadati</taxon>
        <taxon>Pseudomonadota</taxon>
        <taxon>Alphaproteobacteria</taxon>
        <taxon>Hyphomicrobiales</taxon>
        <taxon>Aurantimonadaceae</taxon>
        <taxon>Jiella</taxon>
    </lineage>
</organism>
<protein>
    <submittedName>
        <fullName evidence="9">ABC transporter permease</fullName>
    </submittedName>
</protein>
<reference evidence="9 10" key="1">
    <citation type="submission" date="2019-03" db="EMBL/GenBank/DDBJ databases">
        <title>Jiella endophytica sp. nov., a novel endophytic bacterium isolated from root of Ficus microcarpa Linn. f.</title>
        <authorList>
            <person name="Tuo L."/>
        </authorList>
    </citation>
    <scope>NUCLEOTIDE SEQUENCE [LARGE SCALE GENOMIC DNA]</scope>
    <source>
        <strain evidence="9 10">CBS5Q-3</strain>
    </source>
</reference>
<evidence type="ECO:0000256" key="4">
    <source>
        <dbReference type="ARBA" id="ARBA00022692"/>
    </source>
</evidence>
<evidence type="ECO:0000259" key="8">
    <source>
        <dbReference type="PROSITE" id="PS50928"/>
    </source>
</evidence>
<sequence length="319" mass="34115">MEQAPVGKFLLSRLLSLVPILFGTSLVAFFLIRLIPGDPVIALLGLEANDDAIAALRSSLALDRSLPVQYLAWLGNVLTGDFGRSIQGGRQVFPLILGALGPTALLAVAALVISLLIAIPAGIVAATRRDTVADYGASFAALCGLSMPSFWLGVLLILAFSIYVPILPASGYVSPLVDPLRFLSFLVLPALTLGTALSAATMRMTRATMLEVLRADFIRTARAKGVPWRRVVWRHAFRNAQIPIVTLIGIQMGQLLGGVVITETVFSWPGIGKLTVDAIFARDYPVVQGAVLVTAVLFVFINLLTDVVYTLIDPRVGLQ</sequence>
<evidence type="ECO:0000256" key="7">
    <source>
        <dbReference type="RuleBase" id="RU363032"/>
    </source>
</evidence>
<comment type="similarity">
    <text evidence="7">Belongs to the binding-protein-dependent transport system permease family.</text>
</comment>
<proteinExistence type="inferred from homology"/>
<dbReference type="OrthoDB" id="9805855at2"/>
<dbReference type="Pfam" id="PF19300">
    <property type="entry name" value="BPD_transp_1_N"/>
    <property type="match status" value="1"/>
</dbReference>
<gene>
    <name evidence="9" type="ORF">E3C22_05280</name>
</gene>
<comment type="subcellular location">
    <subcellularLocation>
        <location evidence="1 7">Cell membrane</location>
        <topology evidence="1 7">Multi-pass membrane protein</topology>
    </subcellularLocation>
</comment>
<dbReference type="InterPro" id="IPR045621">
    <property type="entry name" value="BPD_transp_1_N"/>
</dbReference>
<keyword evidence="4 7" id="KW-0812">Transmembrane</keyword>
<evidence type="ECO:0000256" key="6">
    <source>
        <dbReference type="ARBA" id="ARBA00023136"/>
    </source>
</evidence>
<evidence type="ECO:0000256" key="2">
    <source>
        <dbReference type="ARBA" id="ARBA00022448"/>
    </source>
</evidence>
<accession>A0A4Y8RNC5</accession>
<dbReference type="Gene3D" id="1.10.3720.10">
    <property type="entry name" value="MetI-like"/>
    <property type="match status" value="1"/>
</dbReference>
<dbReference type="PANTHER" id="PTHR43163">
    <property type="entry name" value="DIPEPTIDE TRANSPORT SYSTEM PERMEASE PROTEIN DPPB-RELATED"/>
    <property type="match status" value="1"/>
</dbReference>
<feature type="domain" description="ABC transmembrane type-1" evidence="8">
    <location>
        <begin position="100"/>
        <end position="309"/>
    </location>
</feature>
<dbReference type="Proteomes" id="UP000298179">
    <property type="component" value="Unassembled WGS sequence"/>
</dbReference>
<comment type="caution">
    <text evidence="9">The sequence shown here is derived from an EMBL/GenBank/DDBJ whole genome shotgun (WGS) entry which is preliminary data.</text>
</comment>
<evidence type="ECO:0000256" key="5">
    <source>
        <dbReference type="ARBA" id="ARBA00022989"/>
    </source>
</evidence>
<feature type="transmembrane region" description="Helical" evidence="7">
    <location>
        <begin position="12"/>
        <end position="35"/>
    </location>
</feature>